<sequence length="226" mass="25961">MSEELDKCWNSFKIYVMAKNSAAVGSTQMEAQLIDAIRNREESAKDQMFQYLQFADTEKSHYQLKKIQQILYSNSAPAPSIQAPAVDDRPISKSSEQLSSKPSEKMINSQVSHLHESVPKTEEPYRPMVSSQISKPESQFQQYQSQQYQQPQQDTTRQQVQFGEPQILFNQQENVKQPEIRRNPSQSNLNSEDRIVDALIRIARELKSGFEGLMSELEMINAKLSK</sequence>
<name>A0AA86PNJ6_9EUKA</name>
<evidence type="ECO:0000256" key="1">
    <source>
        <dbReference type="SAM" id="MobiDB-lite"/>
    </source>
</evidence>
<dbReference type="EMBL" id="CATOUU010000707">
    <property type="protein sequence ID" value="CAI9942796.1"/>
    <property type="molecule type" value="Genomic_DNA"/>
</dbReference>
<feature type="compositionally biased region" description="Basic and acidic residues" evidence="1">
    <location>
        <begin position="113"/>
        <end position="125"/>
    </location>
</feature>
<evidence type="ECO:0000313" key="3">
    <source>
        <dbReference type="EMBL" id="CAI9942796.1"/>
    </source>
</evidence>
<protein>
    <submittedName>
        <fullName evidence="4">Hypothetical_protein</fullName>
    </submittedName>
</protein>
<dbReference type="EMBL" id="CAXDID020000826">
    <property type="protein sequence ID" value="CAL6114769.1"/>
    <property type="molecule type" value="Genomic_DNA"/>
</dbReference>
<evidence type="ECO:0000313" key="5">
    <source>
        <dbReference type="EMBL" id="CAL6114769.1"/>
    </source>
</evidence>
<dbReference type="EMBL" id="CAXDID020000802">
    <property type="protein sequence ID" value="CAL6114529.1"/>
    <property type="molecule type" value="Genomic_DNA"/>
</dbReference>
<keyword evidence="6" id="KW-1185">Reference proteome</keyword>
<evidence type="ECO:0000313" key="4">
    <source>
        <dbReference type="EMBL" id="CAL6114529.1"/>
    </source>
</evidence>
<evidence type="ECO:0000313" key="2">
    <source>
        <dbReference type="EMBL" id="CAI9928386.1"/>
    </source>
</evidence>
<dbReference type="Proteomes" id="UP001642409">
    <property type="component" value="Unassembled WGS sequence"/>
</dbReference>
<organism evidence="3">
    <name type="scientific">Hexamita inflata</name>
    <dbReference type="NCBI Taxonomy" id="28002"/>
    <lineage>
        <taxon>Eukaryota</taxon>
        <taxon>Metamonada</taxon>
        <taxon>Diplomonadida</taxon>
        <taxon>Hexamitidae</taxon>
        <taxon>Hexamitinae</taxon>
        <taxon>Hexamita</taxon>
    </lineage>
</organism>
<accession>A0AA86PNJ6</accession>
<reference evidence="3" key="1">
    <citation type="submission" date="2023-06" db="EMBL/GenBank/DDBJ databases">
        <authorList>
            <person name="Kurt Z."/>
        </authorList>
    </citation>
    <scope>NUCLEOTIDE SEQUENCE</scope>
</reference>
<dbReference type="AlphaFoldDB" id="A0AA86PNJ6"/>
<feature type="compositionally biased region" description="Low complexity" evidence="1">
    <location>
        <begin position="138"/>
        <end position="158"/>
    </location>
</feature>
<feature type="compositionally biased region" description="Low complexity" evidence="1">
    <location>
        <begin position="92"/>
        <end position="101"/>
    </location>
</feature>
<dbReference type="EMBL" id="CATOUU010000395">
    <property type="protein sequence ID" value="CAI9928386.1"/>
    <property type="molecule type" value="Genomic_DNA"/>
</dbReference>
<comment type="caution">
    <text evidence="3">The sequence shown here is derived from an EMBL/GenBank/DDBJ whole genome shotgun (WGS) entry which is preliminary data.</text>
</comment>
<evidence type="ECO:0000313" key="6">
    <source>
        <dbReference type="Proteomes" id="UP001642409"/>
    </source>
</evidence>
<proteinExistence type="predicted"/>
<feature type="region of interest" description="Disordered" evidence="1">
    <location>
        <begin position="81"/>
        <end position="158"/>
    </location>
</feature>
<gene>
    <name evidence="2" type="ORF">HINF_LOCUS16031</name>
    <name evidence="3" type="ORF">HINF_LOCUS30441</name>
    <name evidence="4" type="ORF">HINF_LOCUS78032</name>
    <name evidence="5" type="ORF">HINF_LOCUS78272</name>
</gene>
<reference evidence="4 6" key="2">
    <citation type="submission" date="2024-07" db="EMBL/GenBank/DDBJ databases">
        <authorList>
            <person name="Akdeniz Z."/>
        </authorList>
    </citation>
    <scope>NUCLEOTIDE SEQUENCE [LARGE SCALE GENOMIC DNA]</scope>
</reference>